<keyword evidence="8" id="KW-0472">Membrane</keyword>
<dbReference type="PANTHER" id="PTHR43875">
    <property type="entry name" value="MALTODEXTRIN IMPORT ATP-BINDING PROTEIN MSMX"/>
    <property type="match status" value="1"/>
</dbReference>
<dbReference type="GO" id="GO:0055052">
    <property type="term" value="C:ATP-binding cassette (ABC) transporter complex, substrate-binding subunit-containing"/>
    <property type="evidence" value="ECO:0007669"/>
    <property type="project" value="TreeGrafter"/>
</dbReference>
<dbReference type="GO" id="GO:0016887">
    <property type="term" value="F:ATP hydrolysis activity"/>
    <property type="evidence" value="ECO:0007669"/>
    <property type="project" value="InterPro"/>
</dbReference>
<reference evidence="11 12" key="1">
    <citation type="submission" date="2016-03" db="EMBL/GenBank/DDBJ databases">
        <title>Draft Genome Sequence of the Strain BR 10245 (Bradyrhizobium sp.) isolated from nodules of Centrolobium paraense.</title>
        <authorList>
            <person name="Simoes-Araujo J.L.Sr."/>
            <person name="Barauna A.C."/>
            <person name="Silva K."/>
            <person name="Zilli J.E."/>
        </authorList>
    </citation>
    <scope>NUCLEOTIDE SEQUENCE [LARGE SCALE GENOMIC DNA]</scope>
    <source>
        <strain evidence="11 12">BR 10245</strain>
    </source>
</reference>
<dbReference type="CDD" id="cd03301">
    <property type="entry name" value="ABC_MalK_N"/>
    <property type="match status" value="1"/>
</dbReference>
<dbReference type="Pfam" id="PF00005">
    <property type="entry name" value="ABC_tran"/>
    <property type="match status" value="1"/>
</dbReference>
<keyword evidence="7" id="KW-1278">Translocase</keyword>
<proteinExistence type="inferred from homology"/>
<dbReference type="FunFam" id="3.40.50.300:FF:000042">
    <property type="entry name" value="Maltose/maltodextrin ABC transporter, ATP-binding protein"/>
    <property type="match status" value="1"/>
</dbReference>
<dbReference type="InterPro" id="IPR003593">
    <property type="entry name" value="AAA+_ATPase"/>
</dbReference>
<organism evidence="11 12">
    <name type="scientific">Bradyrhizobium centrolobii</name>
    <dbReference type="NCBI Taxonomy" id="1505087"/>
    <lineage>
        <taxon>Bacteria</taxon>
        <taxon>Pseudomonadati</taxon>
        <taxon>Pseudomonadota</taxon>
        <taxon>Alphaproteobacteria</taxon>
        <taxon>Hyphomicrobiales</taxon>
        <taxon>Nitrobacteraceae</taxon>
        <taxon>Bradyrhizobium</taxon>
    </lineage>
</organism>
<dbReference type="PANTHER" id="PTHR43875:SF15">
    <property type="entry name" value="TREHALOSE IMPORT ATP-BINDING PROTEIN SUGC"/>
    <property type="match status" value="1"/>
</dbReference>
<keyword evidence="3" id="KW-0813">Transport</keyword>
<dbReference type="OrthoDB" id="394852at2"/>
<dbReference type="InterPro" id="IPR027417">
    <property type="entry name" value="P-loop_NTPase"/>
</dbReference>
<dbReference type="PROSITE" id="PS00211">
    <property type="entry name" value="ABC_TRANSPORTER_1"/>
    <property type="match status" value="1"/>
</dbReference>
<dbReference type="Gene3D" id="2.40.50.100">
    <property type="match status" value="1"/>
</dbReference>
<dbReference type="GO" id="GO:0005524">
    <property type="term" value="F:ATP binding"/>
    <property type="evidence" value="ECO:0007669"/>
    <property type="project" value="UniProtKB-KW"/>
</dbReference>
<dbReference type="InterPro" id="IPR047641">
    <property type="entry name" value="ABC_transpr_MalK/UgpC-like"/>
</dbReference>
<evidence type="ECO:0000256" key="3">
    <source>
        <dbReference type="ARBA" id="ARBA00022448"/>
    </source>
</evidence>
<dbReference type="InterPro" id="IPR017871">
    <property type="entry name" value="ABC_transporter-like_CS"/>
</dbReference>
<dbReference type="SUPFAM" id="SSF52540">
    <property type="entry name" value="P-loop containing nucleoside triphosphate hydrolases"/>
    <property type="match status" value="1"/>
</dbReference>
<evidence type="ECO:0000256" key="1">
    <source>
        <dbReference type="ARBA" id="ARBA00004417"/>
    </source>
</evidence>
<evidence type="ECO:0000256" key="8">
    <source>
        <dbReference type="ARBA" id="ARBA00023136"/>
    </source>
</evidence>
<dbReference type="SUPFAM" id="SSF50331">
    <property type="entry name" value="MOP-like"/>
    <property type="match status" value="1"/>
</dbReference>
<dbReference type="Proteomes" id="UP000076959">
    <property type="component" value="Unassembled WGS sequence"/>
</dbReference>
<dbReference type="SMART" id="SM00382">
    <property type="entry name" value="AAA"/>
    <property type="match status" value="1"/>
</dbReference>
<dbReference type="STRING" id="1505087.AYJ54_43140"/>
<evidence type="ECO:0000256" key="2">
    <source>
        <dbReference type="ARBA" id="ARBA00005417"/>
    </source>
</evidence>
<accession>A0A176Z385</accession>
<dbReference type="Gene3D" id="3.40.50.300">
    <property type="entry name" value="P-loop containing nucleotide triphosphate hydrolases"/>
    <property type="match status" value="1"/>
</dbReference>
<keyword evidence="4" id="KW-1003">Cell membrane</keyword>
<dbReference type="GO" id="GO:0008643">
    <property type="term" value="P:carbohydrate transport"/>
    <property type="evidence" value="ECO:0007669"/>
    <property type="project" value="InterPro"/>
</dbReference>
<keyword evidence="6" id="KW-0067">ATP-binding</keyword>
<dbReference type="AlphaFoldDB" id="A0A176Z385"/>
<dbReference type="InterPro" id="IPR008995">
    <property type="entry name" value="Mo/tungstate-bd_C_term_dom"/>
</dbReference>
<dbReference type="PROSITE" id="PS50893">
    <property type="entry name" value="ABC_TRANSPORTER_2"/>
    <property type="match status" value="1"/>
</dbReference>
<evidence type="ECO:0000256" key="4">
    <source>
        <dbReference type="ARBA" id="ARBA00022475"/>
    </source>
</evidence>
<keyword evidence="12" id="KW-1185">Reference proteome</keyword>
<feature type="domain" description="ABC transporter" evidence="10">
    <location>
        <begin position="4"/>
        <end position="234"/>
    </location>
</feature>
<sequence>MAAVVVKDLRKVFGDVAALDGVSLSVRDGEFLVLLGPSGCGKTTFLRIIAGLERQTSGDVLINDEIVNDITPRARGVAMVFQSYGLYPHLTVANNIAFPLRTQGTTRPEIGRKVEWAAGLLGIDHLLHRRPRQLSGGERQRVALARALVRNPTVFLLDEPLSNLDAKLRASARSELKQFQQKVATTTIYVTHDQVEAMGMGDRIAVIDHGKLRQVGTPSAIYDHPADDFVASFLGTPPMNLVEHSGGLLGFRPEHFLPREMLDGAALSELLFRIDRMEYLGSERILYGALDGFQAKCDVAAKLPAHVPLSGIRAGEWHKFAVREAELRYFDRDGRCTVSPKEQAR</sequence>
<protein>
    <submittedName>
        <fullName evidence="11">ABC transporter</fullName>
    </submittedName>
</protein>
<dbReference type="InterPro" id="IPR003439">
    <property type="entry name" value="ABC_transporter-like_ATP-bd"/>
</dbReference>
<comment type="similarity">
    <text evidence="2">Belongs to the ABC transporter superfamily.</text>
</comment>
<comment type="subcellular location">
    <subcellularLocation>
        <location evidence="1">Cell inner membrane</location>
        <topology evidence="1">Peripheral membrane protein</topology>
    </subcellularLocation>
</comment>
<evidence type="ECO:0000256" key="5">
    <source>
        <dbReference type="ARBA" id="ARBA00022741"/>
    </source>
</evidence>
<evidence type="ECO:0000256" key="7">
    <source>
        <dbReference type="ARBA" id="ARBA00022967"/>
    </source>
</evidence>
<evidence type="ECO:0000256" key="9">
    <source>
        <dbReference type="ARBA" id="ARBA00024722"/>
    </source>
</evidence>
<evidence type="ECO:0000256" key="6">
    <source>
        <dbReference type="ARBA" id="ARBA00022840"/>
    </source>
</evidence>
<gene>
    <name evidence="11" type="ORF">AYJ54_43140</name>
</gene>
<evidence type="ECO:0000259" key="10">
    <source>
        <dbReference type="PROSITE" id="PS50893"/>
    </source>
</evidence>
<dbReference type="InterPro" id="IPR015855">
    <property type="entry name" value="ABC_transpr_MalK-like"/>
</dbReference>
<name>A0A176Z385_9BRAD</name>
<dbReference type="RefSeq" id="WP_063697715.1">
    <property type="nucleotide sequence ID" value="NZ_LUUB01000033.1"/>
</dbReference>
<comment type="caution">
    <text evidence="11">The sequence shown here is derived from an EMBL/GenBank/DDBJ whole genome shotgun (WGS) entry which is preliminary data.</text>
</comment>
<evidence type="ECO:0000313" key="11">
    <source>
        <dbReference type="EMBL" id="OAF13854.1"/>
    </source>
</evidence>
<comment type="function">
    <text evidence="9">Involved in beta-(1--&gt;2)glucan export. Transmembrane domains (TMD) form a pore in the inner membrane and the ATP-binding domain (NBD) is responsible for energy generation.</text>
</comment>
<keyword evidence="5" id="KW-0547">Nucleotide-binding</keyword>
<evidence type="ECO:0000313" key="12">
    <source>
        <dbReference type="Proteomes" id="UP000076959"/>
    </source>
</evidence>
<dbReference type="EMBL" id="LUUB01000033">
    <property type="protein sequence ID" value="OAF13854.1"/>
    <property type="molecule type" value="Genomic_DNA"/>
</dbReference>
<dbReference type="GO" id="GO:0140359">
    <property type="term" value="F:ABC-type transporter activity"/>
    <property type="evidence" value="ECO:0007669"/>
    <property type="project" value="InterPro"/>
</dbReference>